<keyword evidence="3" id="KW-1185">Reference proteome</keyword>
<feature type="domain" description="Nudix hydrolase" evidence="1">
    <location>
        <begin position="18"/>
        <end position="152"/>
    </location>
</feature>
<name>A0A9W9JHL5_9EURO</name>
<evidence type="ECO:0000259" key="1">
    <source>
        <dbReference type="PROSITE" id="PS51462"/>
    </source>
</evidence>
<dbReference type="OrthoDB" id="276276at2759"/>
<proteinExistence type="predicted"/>
<dbReference type="Pfam" id="PF00293">
    <property type="entry name" value="NUDIX"/>
    <property type="match status" value="1"/>
</dbReference>
<dbReference type="SUPFAM" id="SSF55811">
    <property type="entry name" value="Nudix"/>
    <property type="match status" value="1"/>
</dbReference>
<dbReference type="AlphaFoldDB" id="A0A9W9JHL5"/>
<reference evidence="2" key="1">
    <citation type="submission" date="2022-11" db="EMBL/GenBank/DDBJ databases">
        <authorList>
            <person name="Petersen C."/>
        </authorList>
    </citation>
    <scope>NUCLEOTIDE SEQUENCE</scope>
    <source>
        <strain evidence="2">IBT 20477</strain>
    </source>
</reference>
<evidence type="ECO:0000313" key="2">
    <source>
        <dbReference type="EMBL" id="KAJ5196206.1"/>
    </source>
</evidence>
<accession>A0A9W9JHL5</accession>
<sequence length="165" mass="18982">MAYPGIDGGIADLQSGIQWRISVAVFRYKENGECAVLLLKRATGEATYRWWNIPTGPVLNTDVTIRDAMERIVLDKTGLGLQGDHIIEEVELLRWGSEEEVIITLNFVIYDESADIVAIRHDEFFEYEWVEEERIGTLSIPVSMQDVIRDGFELQRLRVFEVYDI</sequence>
<comment type="caution">
    <text evidence="2">The sequence shown here is derived from an EMBL/GenBank/DDBJ whole genome shotgun (WGS) entry which is preliminary data.</text>
</comment>
<dbReference type="InterPro" id="IPR015797">
    <property type="entry name" value="NUDIX_hydrolase-like_dom_sf"/>
</dbReference>
<dbReference type="Gene3D" id="3.90.79.10">
    <property type="entry name" value="Nucleoside Triphosphate Pyrophosphohydrolase"/>
    <property type="match status" value="1"/>
</dbReference>
<dbReference type="EMBL" id="JAPQKQ010000005">
    <property type="protein sequence ID" value="KAJ5196206.1"/>
    <property type="molecule type" value="Genomic_DNA"/>
</dbReference>
<evidence type="ECO:0000313" key="3">
    <source>
        <dbReference type="Proteomes" id="UP001150942"/>
    </source>
</evidence>
<organism evidence="2 3">
    <name type="scientific">Penicillium cf. viridicatum</name>
    <dbReference type="NCBI Taxonomy" id="2972119"/>
    <lineage>
        <taxon>Eukaryota</taxon>
        <taxon>Fungi</taxon>
        <taxon>Dikarya</taxon>
        <taxon>Ascomycota</taxon>
        <taxon>Pezizomycotina</taxon>
        <taxon>Eurotiomycetes</taxon>
        <taxon>Eurotiomycetidae</taxon>
        <taxon>Eurotiales</taxon>
        <taxon>Aspergillaceae</taxon>
        <taxon>Penicillium</taxon>
    </lineage>
</organism>
<protein>
    <recommendedName>
        <fullName evidence="1">Nudix hydrolase domain-containing protein</fullName>
    </recommendedName>
</protein>
<dbReference type="PROSITE" id="PS51462">
    <property type="entry name" value="NUDIX"/>
    <property type="match status" value="1"/>
</dbReference>
<reference evidence="2" key="2">
    <citation type="journal article" date="2023" name="IMA Fungus">
        <title>Comparative genomic study of the Penicillium genus elucidates a diverse pangenome and 15 lateral gene transfer events.</title>
        <authorList>
            <person name="Petersen C."/>
            <person name="Sorensen T."/>
            <person name="Nielsen M.R."/>
            <person name="Sondergaard T.E."/>
            <person name="Sorensen J.L."/>
            <person name="Fitzpatrick D.A."/>
            <person name="Frisvad J.C."/>
            <person name="Nielsen K.L."/>
        </authorList>
    </citation>
    <scope>NUCLEOTIDE SEQUENCE</scope>
    <source>
        <strain evidence="2">IBT 20477</strain>
    </source>
</reference>
<dbReference type="Proteomes" id="UP001150942">
    <property type="component" value="Unassembled WGS sequence"/>
</dbReference>
<gene>
    <name evidence="2" type="ORF">N7449_006685</name>
</gene>
<dbReference type="InterPro" id="IPR000086">
    <property type="entry name" value="NUDIX_hydrolase_dom"/>
</dbReference>